<keyword evidence="1" id="KW-0812">Transmembrane</keyword>
<keyword evidence="1" id="KW-0472">Membrane</keyword>
<feature type="transmembrane region" description="Helical" evidence="1">
    <location>
        <begin position="43"/>
        <end position="60"/>
    </location>
</feature>
<dbReference type="AlphaFoldDB" id="A0A1F6EAX3"/>
<dbReference type="EMBL" id="MFLL01000001">
    <property type="protein sequence ID" value="OGG70806.1"/>
    <property type="molecule type" value="Genomic_DNA"/>
</dbReference>
<sequence length="123" mass="13228">METAILIAKVLGAYFIVSGVFVVTHQKTLGMILKDLFKNRAMTFVVGALLVLGGALIVFSDAGSDWLGTFVKVIGWAILIKGALYILAPERLHAMVRPWSRSTLALMGVTVAAVGVYLVFFLG</sequence>
<proteinExistence type="predicted"/>
<feature type="transmembrane region" description="Helical" evidence="1">
    <location>
        <begin position="6"/>
        <end position="23"/>
    </location>
</feature>
<feature type="transmembrane region" description="Helical" evidence="1">
    <location>
        <begin position="99"/>
        <end position="122"/>
    </location>
</feature>
<protein>
    <submittedName>
        <fullName evidence="2">Uncharacterized protein</fullName>
    </submittedName>
</protein>
<organism evidence="2 3">
    <name type="scientific">Candidatus Kaiserbacteria bacterium RIFCSPHIGHO2_02_FULL_55_25</name>
    <dbReference type="NCBI Taxonomy" id="1798498"/>
    <lineage>
        <taxon>Bacteria</taxon>
        <taxon>Candidatus Kaiseribacteriota</taxon>
    </lineage>
</organism>
<evidence type="ECO:0000256" key="1">
    <source>
        <dbReference type="SAM" id="Phobius"/>
    </source>
</evidence>
<dbReference type="Proteomes" id="UP000176914">
    <property type="component" value="Unassembled WGS sequence"/>
</dbReference>
<feature type="transmembrane region" description="Helical" evidence="1">
    <location>
        <begin position="66"/>
        <end position="87"/>
    </location>
</feature>
<comment type="caution">
    <text evidence="2">The sequence shown here is derived from an EMBL/GenBank/DDBJ whole genome shotgun (WGS) entry which is preliminary data.</text>
</comment>
<keyword evidence="1" id="KW-1133">Transmembrane helix</keyword>
<name>A0A1F6EAX3_9BACT</name>
<gene>
    <name evidence="2" type="ORF">A3C20_04785</name>
</gene>
<evidence type="ECO:0000313" key="3">
    <source>
        <dbReference type="Proteomes" id="UP000176914"/>
    </source>
</evidence>
<reference evidence="2 3" key="1">
    <citation type="journal article" date="2016" name="Nat. Commun.">
        <title>Thousands of microbial genomes shed light on interconnected biogeochemical processes in an aquifer system.</title>
        <authorList>
            <person name="Anantharaman K."/>
            <person name="Brown C.T."/>
            <person name="Hug L.A."/>
            <person name="Sharon I."/>
            <person name="Castelle C.J."/>
            <person name="Probst A.J."/>
            <person name="Thomas B.C."/>
            <person name="Singh A."/>
            <person name="Wilkins M.J."/>
            <person name="Karaoz U."/>
            <person name="Brodie E.L."/>
            <person name="Williams K.H."/>
            <person name="Hubbard S.S."/>
            <person name="Banfield J.F."/>
        </authorList>
    </citation>
    <scope>NUCLEOTIDE SEQUENCE [LARGE SCALE GENOMIC DNA]</scope>
</reference>
<evidence type="ECO:0000313" key="2">
    <source>
        <dbReference type="EMBL" id="OGG70806.1"/>
    </source>
</evidence>
<accession>A0A1F6EAX3</accession>